<dbReference type="RefSeq" id="XP_046017816.1">
    <property type="nucleotide sequence ID" value="XM_046156178.1"/>
</dbReference>
<protein>
    <submittedName>
        <fullName evidence="1">Uncharacterized protein</fullName>
    </submittedName>
</protein>
<evidence type="ECO:0000313" key="1">
    <source>
        <dbReference type="EMBL" id="KAH7039761.1"/>
    </source>
</evidence>
<keyword evidence="2" id="KW-1185">Reference proteome</keyword>
<gene>
    <name evidence="1" type="ORF">B0I36DRAFT_343611</name>
</gene>
<dbReference type="EMBL" id="JAGTJQ010000001">
    <property type="protein sequence ID" value="KAH7039761.1"/>
    <property type="molecule type" value="Genomic_DNA"/>
</dbReference>
<dbReference type="OrthoDB" id="5135333at2759"/>
<dbReference type="AlphaFoldDB" id="A0A9P9BTA1"/>
<dbReference type="GeneID" id="70185724"/>
<dbReference type="Proteomes" id="UP000756346">
    <property type="component" value="Unassembled WGS sequence"/>
</dbReference>
<proteinExistence type="predicted"/>
<accession>A0A9P9BTA1</accession>
<name>A0A9P9BTA1_9PEZI</name>
<sequence>MVFQGSKGISERSVHRPDAIPFLGEFFQPGKYESTRPGEQPHVELLDFGHEADIHLASILNGTTELHSLGRLIRDYNRRRLTYDEDALPRTTGLLTCLSRTFHGGFICGLPQMFFDAALSWSPATGTNLRRRQPSVRPDNARLHPCHLPLWSWVGWHGAGQFSGREARSIPVDIVSHEMQETFPITT</sequence>
<reference evidence="1" key="1">
    <citation type="journal article" date="2021" name="Nat. Commun.">
        <title>Genetic determinants of endophytism in the Arabidopsis root mycobiome.</title>
        <authorList>
            <person name="Mesny F."/>
            <person name="Miyauchi S."/>
            <person name="Thiergart T."/>
            <person name="Pickel B."/>
            <person name="Atanasova L."/>
            <person name="Karlsson M."/>
            <person name="Huettel B."/>
            <person name="Barry K.W."/>
            <person name="Haridas S."/>
            <person name="Chen C."/>
            <person name="Bauer D."/>
            <person name="Andreopoulos W."/>
            <person name="Pangilinan J."/>
            <person name="LaButti K."/>
            <person name="Riley R."/>
            <person name="Lipzen A."/>
            <person name="Clum A."/>
            <person name="Drula E."/>
            <person name="Henrissat B."/>
            <person name="Kohler A."/>
            <person name="Grigoriev I.V."/>
            <person name="Martin F.M."/>
            <person name="Hacquard S."/>
        </authorList>
    </citation>
    <scope>NUCLEOTIDE SEQUENCE</scope>
    <source>
        <strain evidence="1">MPI-CAGE-CH-0230</strain>
    </source>
</reference>
<evidence type="ECO:0000313" key="2">
    <source>
        <dbReference type="Proteomes" id="UP000756346"/>
    </source>
</evidence>
<comment type="caution">
    <text evidence="1">The sequence shown here is derived from an EMBL/GenBank/DDBJ whole genome shotgun (WGS) entry which is preliminary data.</text>
</comment>
<organism evidence="1 2">
    <name type="scientific">Microdochium trichocladiopsis</name>
    <dbReference type="NCBI Taxonomy" id="1682393"/>
    <lineage>
        <taxon>Eukaryota</taxon>
        <taxon>Fungi</taxon>
        <taxon>Dikarya</taxon>
        <taxon>Ascomycota</taxon>
        <taxon>Pezizomycotina</taxon>
        <taxon>Sordariomycetes</taxon>
        <taxon>Xylariomycetidae</taxon>
        <taxon>Xylariales</taxon>
        <taxon>Microdochiaceae</taxon>
        <taxon>Microdochium</taxon>
    </lineage>
</organism>